<dbReference type="PANTHER" id="PTHR43706:SF45">
    <property type="entry name" value="NADH DEHYDROGENASE-LIKE PROTEIN RV1812C"/>
    <property type="match status" value="1"/>
</dbReference>
<name>A0ABY5NIL4_9MICO</name>
<evidence type="ECO:0000256" key="2">
    <source>
        <dbReference type="ARBA" id="ARBA00022630"/>
    </source>
</evidence>
<dbReference type="Pfam" id="PF07992">
    <property type="entry name" value="Pyr_redox_2"/>
    <property type="match status" value="1"/>
</dbReference>
<dbReference type="InterPro" id="IPR036188">
    <property type="entry name" value="FAD/NAD-bd_sf"/>
</dbReference>
<dbReference type="InterPro" id="IPR023753">
    <property type="entry name" value="FAD/NAD-binding_dom"/>
</dbReference>
<evidence type="ECO:0000313" key="8">
    <source>
        <dbReference type="Proteomes" id="UP001054811"/>
    </source>
</evidence>
<evidence type="ECO:0000259" key="6">
    <source>
        <dbReference type="Pfam" id="PF07992"/>
    </source>
</evidence>
<gene>
    <name evidence="7" type="ORF">L2X98_32395</name>
</gene>
<dbReference type="PRINTS" id="PR00368">
    <property type="entry name" value="FADPNR"/>
</dbReference>
<comment type="similarity">
    <text evidence="1">Belongs to the NADH dehydrogenase family.</text>
</comment>
<dbReference type="PANTHER" id="PTHR43706">
    <property type="entry name" value="NADH DEHYDROGENASE"/>
    <property type="match status" value="1"/>
</dbReference>
<protein>
    <submittedName>
        <fullName evidence="7">FAD-dependent oxidoreductase</fullName>
    </submittedName>
</protein>
<dbReference type="RefSeq" id="WP_259611565.1">
    <property type="nucleotide sequence ID" value="NZ_CP091139.2"/>
</dbReference>
<proteinExistence type="inferred from homology"/>
<evidence type="ECO:0000256" key="4">
    <source>
        <dbReference type="ARBA" id="ARBA00023002"/>
    </source>
</evidence>
<dbReference type="Gene3D" id="3.50.50.100">
    <property type="match status" value="1"/>
</dbReference>
<keyword evidence="4" id="KW-0560">Oxidoreductase</keyword>
<accession>A0ABY5NIL4</accession>
<keyword evidence="8" id="KW-1185">Reference proteome</keyword>
<dbReference type="InterPro" id="IPR045024">
    <property type="entry name" value="NDH-2"/>
</dbReference>
<feature type="domain" description="FAD/NAD(P)-binding" evidence="6">
    <location>
        <begin position="5"/>
        <end position="335"/>
    </location>
</feature>
<sequence length="452" mass="49167">MTTPHVLILGGGYVGLYTAWGLEPLVRRGELRITVVEPNPYMTYKPLLPEVAGGEIEPRNVTVPLRRALRRSSPVAGRLESLDCDSRTATLHRLDDTEVELHYDHVVLALGAVTRVIPTPGLEEQGIGFATLEEALHLRNHVLDRIRWAASTSDAEAREKALTFVFVGGGYTGVEAITELQDLAAHTLPCYPELSGFSPRWVLVEAADQIAVELGEKLGRWSQQHLHERGIEVLRTTMVSCENGDVVLDNGERMPADTIVWTAGVTPNPALDGTNLPRGPKGHVVANARMQVVRDDGSVVSGAWAAGDNAQIPDLTSQKQPAYYPPNAQNAVRQAKLLAKNIAGALRGAEPVEYRHESLGTLASYGPGQGAAVVKGIRLHGLPAWVFDRAYHGMAMPTLARKIRLFLGWAINSITPRDITSTSAIIHPRRPFQAAAEIARAAARKKEQQKAK</sequence>
<keyword evidence="5" id="KW-0520">NAD</keyword>
<evidence type="ECO:0000256" key="3">
    <source>
        <dbReference type="ARBA" id="ARBA00022827"/>
    </source>
</evidence>
<dbReference type="EMBL" id="CP091139">
    <property type="protein sequence ID" value="UUT35023.1"/>
    <property type="molecule type" value="Genomic_DNA"/>
</dbReference>
<reference evidence="7" key="1">
    <citation type="submission" date="2022-01" db="EMBL/GenBank/DDBJ databases">
        <title>Microbacterium eymi and Microbacterium rhizovicinus sp. nov., isolated from the rhizospheric soil of Elymus tsukushiensis, a plant native to the Dokdo Islands, Republic of Korea.</title>
        <authorList>
            <person name="Hwang Y.J."/>
        </authorList>
    </citation>
    <scope>NUCLEOTIDE SEQUENCE</scope>
    <source>
        <strain evidence="7">KUDC0405</strain>
    </source>
</reference>
<evidence type="ECO:0000313" key="7">
    <source>
        <dbReference type="EMBL" id="UUT35023.1"/>
    </source>
</evidence>
<dbReference type="Proteomes" id="UP001054811">
    <property type="component" value="Chromosome"/>
</dbReference>
<dbReference type="SUPFAM" id="SSF51905">
    <property type="entry name" value="FAD/NAD(P)-binding domain"/>
    <property type="match status" value="1"/>
</dbReference>
<organism evidence="7 8">
    <name type="scientific">Microbacterium elymi</name>
    <dbReference type="NCBI Taxonomy" id="2909587"/>
    <lineage>
        <taxon>Bacteria</taxon>
        <taxon>Bacillati</taxon>
        <taxon>Actinomycetota</taxon>
        <taxon>Actinomycetes</taxon>
        <taxon>Micrococcales</taxon>
        <taxon>Microbacteriaceae</taxon>
        <taxon>Microbacterium</taxon>
    </lineage>
</organism>
<evidence type="ECO:0000256" key="5">
    <source>
        <dbReference type="ARBA" id="ARBA00023027"/>
    </source>
</evidence>
<evidence type="ECO:0000256" key="1">
    <source>
        <dbReference type="ARBA" id="ARBA00005272"/>
    </source>
</evidence>
<keyword evidence="2" id="KW-0285">Flavoprotein</keyword>
<keyword evidence="3" id="KW-0274">FAD</keyword>